<keyword evidence="2" id="KW-0812">Transmembrane</keyword>
<dbReference type="Proteomes" id="UP001165633">
    <property type="component" value="Unassembled WGS sequence"/>
</dbReference>
<sequence length="154" mass="16709">MSLLIVAFICLFIGLPIGLSLIMRARLSSQTEDPTLSLYRQRLDALERDRHAGLLEKQPYDTARIETEREIINHVSTPPRSLSGSGNAHRIIGLATLLLIPVLALLLYAINGQPFFGPQPASQIPASASAFRTSPIMPPISTMTPPPSTQGSKP</sequence>
<feature type="region of interest" description="Disordered" evidence="1">
    <location>
        <begin position="134"/>
        <end position="154"/>
    </location>
</feature>
<evidence type="ECO:0000313" key="4">
    <source>
        <dbReference type="Proteomes" id="UP001165633"/>
    </source>
</evidence>
<gene>
    <name evidence="3" type="primary">ccmI</name>
    <name evidence="3" type="ORF">NQF87_04765</name>
</gene>
<evidence type="ECO:0000256" key="1">
    <source>
        <dbReference type="SAM" id="MobiDB-lite"/>
    </source>
</evidence>
<comment type="caution">
    <text evidence="3">The sequence shown here is derived from an EMBL/GenBank/DDBJ whole genome shotgun (WGS) entry which is preliminary data.</text>
</comment>
<protein>
    <submittedName>
        <fullName evidence="3">C-type cytochrome biogenesis protein CcmI</fullName>
    </submittedName>
</protein>
<name>A0ABT3WB27_9PROT</name>
<dbReference type="RefSeq" id="WP_266127269.1">
    <property type="nucleotide sequence ID" value="NZ_JANIDV010000002.1"/>
</dbReference>
<organism evidence="3 4">
    <name type="scientific">Bombella dulcis</name>
    <dbReference type="NCBI Taxonomy" id="2967339"/>
    <lineage>
        <taxon>Bacteria</taxon>
        <taxon>Pseudomonadati</taxon>
        <taxon>Pseudomonadota</taxon>
        <taxon>Alphaproteobacteria</taxon>
        <taxon>Acetobacterales</taxon>
        <taxon>Acetobacteraceae</taxon>
        <taxon>Bombella</taxon>
    </lineage>
</organism>
<keyword evidence="2" id="KW-0472">Membrane</keyword>
<evidence type="ECO:0000313" key="3">
    <source>
        <dbReference type="EMBL" id="MCX5616285.1"/>
    </source>
</evidence>
<feature type="compositionally biased region" description="Low complexity" evidence="1">
    <location>
        <begin position="134"/>
        <end position="143"/>
    </location>
</feature>
<proteinExistence type="predicted"/>
<feature type="transmembrane region" description="Helical" evidence="2">
    <location>
        <begin position="91"/>
        <end position="110"/>
    </location>
</feature>
<accession>A0ABT3WB27</accession>
<dbReference type="InterPro" id="IPR017560">
    <property type="entry name" value="Cyt_c_biogenesis_CcmI"/>
</dbReference>
<keyword evidence="2" id="KW-1133">Transmembrane helix</keyword>
<evidence type="ECO:0000256" key="2">
    <source>
        <dbReference type="SAM" id="Phobius"/>
    </source>
</evidence>
<dbReference type="NCBIfam" id="TIGR03142">
    <property type="entry name" value="cytochro_ccmI"/>
    <property type="match status" value="1"/>
</dbReference>
<reference evidence="3" key="1">
    <citation type="submission" date="2022-07" db="EMBL/GenBank/DDBJ databases">
        <title>Bombella genomes.</title>
        <authorList>
            <person name="Harer L."/>
            <person name="Styblova S."/>
            <person name="Ehrmann M."/>
        </authorList>
    </citation>
    <scope>NUCLEOTIDE SEQUENCE</scope>
    <source>
        <strain evidence="3">TMW 2.2559</strain>
    </source>
</reference>
<keyword evidence="4" id="KW-1185">Reference proteome</keyword>
<dbReference type="EMBL" id="JANIDV010000002">
    <property type="protein sequence ID" value="MCX5616285.1"/>
    <property type="molecule type" value="Genomic_DNA"/>
</dbReference>